<dbReference type="Proteomes" id="UP001591681">
    <property type="component" value="Unassembled WGS sequence"/>
</dbReference>
<dbReference type="PANTHER" id="PTHR44755:SF5">
    <property type="entry name" value="GUANYLATE CYCLASE"/>
    <property type="match status" value="1"/>
</dbReference>
<dbReference type="InterPro" id="IPR052612">
    <property type="entry name" value="ANP_Clearance_Receptor"/>
</dbReference>
<evidence type="ECO:0000256" key="2">
    <source>
        <dbReference type="ARBA" id="ARBA00022692"/>
    </source>
</evidence>
<evidence type="ECO:0000313" key="7">
    <source>
        <dbReference type="EMBL" id="KAL2084552.1"/>
    </source>
</evidence>
<evidence type="ECO:0000256" key="1">
    <source>
        <dbReference type="ARBA" id="ARBA00004370"/>
    </source>
</evidence>
<protein>
    <recommendedName>
        <fullName evidence="6">Receptor ligand binding region domain-containing protein</fullName>
    </recommendedName>
</protein>
<feature type="chain" id="PRO_5044759361" description="Receptor ligand binding region domain-containing protein" evidence="5">
    <location>
        <begin position="38"/>
        <end position="278"/>
    </location>
</feature>
<dbReference type="InterPro" id="IPR001828">
    <property type="entry name" value="ANF_lig-bd_rcpt"/>
</dbReference>
<keyword evidence="4" id="KW-0472">Membrane</keyword>
<proteinExistence type="predicted"/>
<dbReference type="EMBL" id="JBHFQA010000017">
    <property type="protein sequence ID" value="KAL2084552.1"/>
    <property type="molecule type" value="Genomic_DNA"/>
</dbReference>
<keyword evidence="3" id="KW-1133">Transmembrane helix</keyword>
<sequence>MRLSSCAEGGRLPLLLPHLFLLLSLLLLLCGPQPSMSKSPHHRHHHREQNHCGSQRQNHHDIVLAVVLPQNNTSYPWAWPRVGPALHRAVLRINQDPTLLPGRNLSLEFANSEDHQGMCSESVAPLVAVDLKFAYNPWAFIGPGCDYTSSPVGMFTKHWGIPMVTAGAPAVGFIQTDVYNSITNTGPIHSKLGEFALHICRHFGWHQHTILMFSDSKIGDRHYYFAAEGVYTKLHEENITAQDLVFNQDSVNYGDIISRIQQEGRGTLTQWRVTAQEK</sequence>
<evidence type="ECO:0000256" key="5">
    <source>
        <dbReference type="SAM" id="SignalP"/>
    </source>
</evidence>
<keyword evidence="2" id="KW-0812">Transmembrane</keyword>
<feature type="domain" description="Receptor ligand binding region" evidence="6">
    <location>
        <begin position="82"/>
        <end position="261"/>
    </location>
</feature>
<comment type="caution">
    <text evidence="7">The sequence shown here is derived from an EMBL/GenBank/DDBJ whole genome shotgun (WGS) entry which is preliminary data.</text>
</comment>
<dbReference type="GO" id="GO:0016020">
    <property type="term" value="C:membrane"/>
    <property type="evidence" value="ECO:0007669"/>
    <property type="project" value="UniProtKB-SubCell"/>
</dbReference>
<keyword evidence="5" id="KW-0732">Signal</keyword>
<evidence type="ECO:0000259" key="6">
    <source>
        <dbReference type="Pfam" id="PF01094"/>
    </source>
</evidence>
<dbReference type="PANTHER" id="PTHR44755">
    <property type="entry name" value="NATRIURETIC PEPTIDE RECEPTOR 3-RELATED"/>
    <property type="match status" value="1"/>
</dbReference>
<keyword evidence="8" id="KW-1185">Reference proteome</keyword>
<comment type="subcellular location">
    <subcellularLocation>
        <location evidence="1">Membrane</location>
    </subcellularLocation>
</comment>
<evidence type="ECO:0000313" key="8">
    <source>
        <dbReference type="Proteomes" id="UP001591681"/>
    </source>
</evidence>
<dbReference type="Pfam" id="PF01094">
    <property type="entry name" value="ANF_receptor"/>
    <property type="match status" value="1"/>
</dbReference>
<feature type="signal peptide" evidence="5">
    <location>
        <begin position="1"/>
        <end position="37"/>
    </location>
</feature>
<dbReference type="InterPro" id="IPR028082">
    <property type="entry name" value="Peripla_BP_I"/>
</dbReference>
<dbReference type="SUPFAM" id="SSF53822">
    <property type="entry name" value="Periplasmic binding protein-like I"/>
    <property type="match status" value="1"/>
</dbReference>
<organism evidence="7 8">
    <name type="scientific">Coilia grayii</name>
    <name type="common">Gray's grenadier anchovy</name>
    <dbReference type="NCBI Taxonomy" id="363190"/>
    <lineage>
        <taxon>Eukaryota</taxon>
        <taxon>Metazoa</taxon>
        <taxon>Chordata</taxon>
        <taxon>Craniata</taxon>
        <taxon>Vertebrata</taxon>
        <taxon>Euteleostomi</taxon>
        <taxon>Actinopterygii</taxon>
        <taxon>Neopterygii</taxon>
        <taxon>Teleostei</taxon>
        <taxon>Clupei</taxon>
        <taxon>Clupeiformes</taxon>
        <taxon>Clupeoidei</taxon>
        <taxon>Engraulidae</taxon>
        <taxon>Coilinae</taxon>
        <taxon>Coilia</taxon>
    </lineage>
</organism>
<evidence type="ECO:0000256" key="4">
    <source>
        <dbReference type="ARBA" id="ARBA00023136"/>
    </source>
</evidence>
<gene>
    <name evidence="7" type="ORF">ACEWY4_020070</name>
</gene>
<evidence type="ECO:0000256" key="3">
    <source>
        <dbReference type="ARBA" id="ARBA00022989"/>
    </source>
</evidence>
<dbReference type="Gene3D" id="3.40.50.2300">
    <property type="match status" value="1"/>
</dbReference>
<dbReference type="AlphaFoldDB" id="A0ABD1JBW3"/>
<name>A0ABD1JBW3_9TELE</name>
<accession>A0ABD1JBW3</accession>
<reference evidence="7 8" key="1">
    <citation type="submission" date="2024-09" db="EMBL/GenBank/DDBJ databases">
        <title>A chromosome-level genome assembly of Gray's grenadier anchovy, Coilia grayii.</title>
        <authorList>
            <person name="Fu Z."/>
        </authorList>
    </citation>
    <scope>NUCLEOTIDE SEQUENCE [LARGE SCALE GENOMIC DNA]</scope>
    <source>
        <strain evidence="7">G4</strain>
        <tissue evidence="7">Muscle</tissue>
    </source>
</reference>